<proteinExistence type="predicted"/>
<dbReference type="EMBL" id="GL380001">
    <property type="protein sequence ID" value="EGT41771.1"/>
    <property type="molecule type" value="Genomic_DNA"/>
</dbReference>
<gene>
    <name evidence="3" type="ORF">CAEBREN_22600</name>
</gene>
<feature type="coiled-coil region" evidence="1">
    <location>
        <begin position="75"/>
        <end position="148"/>
    </location>
</feature>
<dbReference type="HOGENOM" id="CLU_1442260_0_0_1"/>
<protein>
    <submittedName>
        <fullName evidence="3">Uncharacterized protein</fullName>
    </submittedName>
</protein>
<name>G0P0L3_CAEBE</name>
<evidence type="ECO:0000256" key="1">
    <source>
        <dbReference type="SAM" id="Coils"/>
    </source>
</evidence>
<feature type="region of interest" description="Disordered" evidence="2">
    <location>
        <begin position="164"/>
        <end position="188"/>
    </location>
</feature>
<keyword evidence="4" id="KW-1185">Reference proteome</keyword>
<evidence type="ECO:0000313" key="3">
    <source>
        <dbReference type="EMBL" id="EGT41771.1"/>
    </source>
</evidence>
<evidence type="ECO:0000256" key="2">
    <source>
        <dbReference type="SAM" id="MobiDB-lite"/>
    </source>
</evidence>
<organism evidence="4">
    <name type="scientific">Caenorhabditis brenneri</name>
    <name type="common">Nematode worm</name>
    <dbReference type="NCBI Taxonomy" id="135651"/>
    <lineage>
        <taxon>Eukaryota</taxon>
        <taxon>Metazoa</taxon>
        <taxon>Ecdysozoa</taxon>
        <taxon>Nematoda</taxon>
        <taxon>Chromadorea</taxon>
        <taxon>Rhabditida</taxon>
        <taxon>Rhabditina</taxon>
        <taxon>Rhabditomorpha</taxon>
        <taxon>Rhabditoidea</taxon>
        <taxon>Rhabditidae</taxon>
        <taxon>Peloderinae</taxon>
        <taxon>Caenorhabditis</taxon>
    </lineage>
</organism>
<dbReference type="Proteomes" id="UP000008068">
    <property type="component" value="Unassembled WGS sequence"/>
</dbReference>
<keyword evidence="1" id="KW-0175">Coiled coil</keyword>
<dbReference type="AlphaFoldDB" id="G0P0L3"/>
<evidence type="ECO:0000313" key="4">
    <source>
        <dbReference type="Proteomes" id="UP000008068"/>
    </source>
</evidence>
<accession>G0P0L3</accession>
<reference evidence="4" key="1">
    <citation type="submission" date="2011-07" db="EMBL/GenBank/DDBJ databases">
        <authorList>
            <consortium name="Caenorhabditis brenneri Sequencing and Analysis Consortium"/>
            <person name="Wilson R.K."/>
        </authorList>
    </citation>
    <scope>NUCLEOTIDE SEQUENCE [LARGE SCALE GENOMIC DNA]</scope>
    <source>
        <strain evidence="4">PB2801</strain>
    </source>
</reference>
<sequence>MLEIYLMTVLATVGEVVRQAVIEEAWGYIKMMTLVSRSLCRNVKEEAVKEEPICSSNTRKCGTLSKKKEKKTEQKKRVKASISTLKVTLEEKEQELEKKKKKLVGRNRSLMIEIEEEVDDIKVLKEVMKMKEMEKEKWNEDLKAARKDCNATSLHMYKLSKKLNELHAKRVEKRDRKEEGEAGNDESK</sequence>
<dbReference type="InParanoid" id="G0P0L3"/>